<evidence type="ECO:0000256" key="1">
    <source>
        <dbReference type="SAM" id="Phobius"/>
    </source>
</evidence>
<organism evidence="2 3">
    <name type="scientific">Halorubrum vacuolatum</name>
    <name type="common">Natronobacterium vacuolatum</name>
    <dbReference type="NCBI Taxonomy" id="63740"/>
    <lineage>
        <taxon>Archaea</taxon>
        <taxon>Methanobacteriati</taxon>
        <taxon>Methanobacteriota</taxon>
        <taxon>Stenosarchaea group</taxon>
        <taxon>Halobacteria</taxon>
        <taxon>Halobacteriales</taxon>
        <taxon>Haloferacaceae</taxon>
        <taxon>Halorubrum</taxon>
    </lineage>
</organism>
<dbReference type="Proteomes" id="UP000198397">
    <property type="component" value="Unassembled WGS sequence"/>
</dbReference>
<dbReference type="AlphaFoldDB" id="A0A238VLG6"/>
<dbReference type="RefSeq" id="WP_089383900.1">
    <property type="nucleotide sequence ID" value="NZ_FZNQ01000003.1"/>
</dbReference>
<evidence type="ECO:0000313" key="2">
    <source>
        <dbReference type="EMBL" id="SNR35230.1"/>
    </source>
</evidence>
<dbReference type="OrthoDB" id="253187at2157"/>
<dbReference type="EMBL" id="FZNQ01000003">
    <property type="protein sequence ID" value="SNR35230.1"/>
    <property type="molecule type" value="Genomic_DNA"/>
</dbReference>
<keyword evidence="1" id="KW-0472">Membrane</keyword>
<sequence>MQYQPGVCNIGPAEQRKRLLLGIASLLGAVVLLAAIVAVGWPLWTTLFVMFPLYGAAMGFLQYRERFCVGFAGIGIFDVGDGTHEITDQAALDADRKRAVKLNTKSLAIAAVGTLAVYVVATLLI</sequence>
<name>A0A238VLG6_HALVU</name>
<feature type="transmembrane region" description="Helical" evidence="1">
    <location>
        <begin position="43"/>
        <end position="61"/>
    </location>
</feature>
<feature type="transmembrane region" description="Helical" evidence="1">
    <location>
        <begin position="106"/>
        <end position="124"/>
    </location>
</feature>
<evidence type="ECO:0000313" key="3">
    <source>
        <dbReference type="Proteomes" id="UP000198397"/>
    </source>
</evidence>
<gene>
    <name evidence="2" type="ORF">SAMN06264855_10397</name>
</gene>
<proteinExistence type="predicted"/>
<protein>
    <submittedName>
        <fullName evidence="2">Uncharacterized protein</fullName>
    </submittedName>
</protein>
<feature type="transmembrane region" description="Helical" evidence="1">
    <location>
        <begin position="19"/>
        <end position="37"/>
    </location>
</feature>
<keyword evidence="1" id="KW-1133">Transmembrane helix</keyword>
<keyword evidence="3" id="KW-1185">Reference proteome</keyword>
<accession>A0A238VLG6</accession>
<keyword evidence="1" id="KW-0812">Transmembrane</keyword>
<reference evidence="2 3" key="1">
    <citation type="submission" date="2017-06" db="EMBL/GenBank/DDBJ databases">
        <authorList>
            <person name="Kim H.J."/>
            <person name="Triplett B.A."/>
        </authorList>
    </citation>
    <scope>NUCLEOTIDE SEQUENCE [LARGE SCALE GENOMIC DNA]</scope>
    <source>
        <strain evidence="2 3">DSM 8800</strain>
    </source>
</reference>